<organism evidence="6 7">
    <name type="scientific">Clarias magur</name>
    <name type="common">Asian catfish</name>
    <name type="synonym">Macropteronotus magur</name>
    <dbReference type="NCBI Taxonomy" id="1594786"/>
    <lineage>
        <taxon>Eukaryota</taxon>
        <taxon>Metazoa</taxon>
        <taxon>Chordata</taxon>
        <taxon>Craniata</taxon>
        <taxon>Vertebrata</taxon>
        <taxon>Euteleostomi</taxon>
        <taxon>Actinopterygii</taxon>
        <taxon>Neopterygii</taxon>
        <taxon>Teleostei</taxon>
        <taxon>Ostariophysi</taxon>
        <taxon>Siluriformes</taxon>
        <taxon>Clariidae</taxon>
        <taxon>Clarias</taxon>
    </lineage>
</organism>
<keyword evidence="2 5" id="KW-0812">Transmembrane</keyword>
<proteinExistence type="predicted"/>
<keyword evidence="7" id="KW-1185">Reference proteome</keyword>
<comment type="subcellular location">
    <subcellularLocation>
        <location evidence="1">Membrane</location>
        <topology evidence="1">Multi-pass membrane protein</topology>
    </subcellularLocation>
</comment>
<keyword evidence="3 5" id="KW-1133">Transmembrane helix</keyword>
<evidence type="ECO:0000256" key="1">
    <source>
        <dbReference type="ARBA" id="ARBA00004141"/>
    </source>
</evidence>
<accession>A0A8J4X2F1</accession>
<dbReference type="OrthoDB" id="1100386at2759"/>
<evidence type="ECO:0000256" key="2">
    <source>
        <dbReference type="ARBA" id="ARBA00022692"/>
    </source>
</evidence>
<feature type="transmembrane region" description="Helical" evidence="5">
    <location>
        <begin position="6"/>
        <end position="27"/>
    </location>
</feature>
<dbReference type="Gene3D" id="1.20.1070.10">
    <property type="entry name" value="Rhodopsin 7-helix transmembrane proteins"/>
    <property type="match status" value="1"/>
</dbReference>
<dbReference type="InterPro" id="IPR000832">
    <property type="entry name" value="GPCR_2_secretin-like"/>
</dbReference>
<sequence>LAGLQWFFLMSVFTWMFIEAVLLYIFVKNLLETRSNPGEVLSWTWLTGIGYLIPLGVLGMSGVCFPKGYVDE</sequence>
<protein>
    <submittedName>
        <fullName evidence="6">CD97 antigen-like</fullName>
    </submittedName>
</protein>
<dbReference type="EMBL" id="QNUK01000202">
    <property type="protein sequence ID" value="KAF5898381.1"/>
    <property type="molecule type" value="Genomic_DNA"/>
</dbReference>
<evidence type="ECO:0000256" key="3">
    <source>
        <dbReference type="ARBA" id="ARBA00022989"/>
    </source>
</evidence>
<evidence type="ECO:0000313" key="6">
    <source>
        <dbReference type="EMBL" id="KAF5898381.1"/>
    </source>
</evidence>
<feature type="non-terminal residue" evidence="6">
    <location>
        <position position="1"/>
    </location>
</feature>
<keyword evidence="4 5" id="KW-0472">Membrane</keyword>
<evidence type="ECO:0000256" key="5">
    <source>
        <dbReference type="SAM" id="Phobius"/>
    </source>
</evidence>
<dbReference type="Pfam" id="PF00002">
    <property type="entry name" value="7tm_2"/>
    <property type="match status" value="1"/>
</dbReference>
<evidence type="ECO:0000256" key="4">
    <source>
        <dbReference type="ARBA" id="ARBA00023136"/>
    </source>
</evidence>
<gene>
    <name evidence="6" type="ORF">DAT39_011915</name>
</gene>
<evidence type="ECO:0000313" key="7">
    <source>
        <dbReference type="Proteomes" id="UP000727407"/>
    </source>
</evidence>
<dbReference type="GO" id="GO:0004930">
    <property type="term" value="F:G protein-coupled receptor activity"/>
    <property type="evidence" value="ECO:0007669"/>
    <property type="project" value="InterPro"/>
</dbReference>
<feature type="non-terminal residue" evidence="6">
    <location>
        <position position="72"/>
    </location>
</feature>
<dbReference type="AlphaFoldDB" id="A0A8J4X2F1"/>
<feature type="transmembrane region" description="Helical" evidence="5">
    <location>
        <begin position="48"/>
        <end position="69"/>
    </location>
</feature>
<dbReference type="Proteomes" id="UP000727407">
    <property type="component" value="Unassembled WGS sequence"/>
</dbReference>
<name>A0A8J4X2F1_CLAMG</name>
<comment type="caution">
    <text evidence="6">The sequence shown here is derived from an EMBL/GenBank/DDBJ whole genome shotgun (WGS) entry which is preliminary data.</text>
</comment>
<dbReference type="GO" id="GO:0016020">
    <property type="term" value="C:membrane"/>
    <property type="evidence" value="ECO:0007669"/>
    <property type="project" value="UniProtKB-SubCell"/>
</dbReference>
<reference evidence="6" key="1">
    <citation type="submission" date="2020-07" db="EMBL/GenBank/DDBJ databases">
        <title>Clarias magur genome sequencing, assembly and annotation.</title>
        <authorList>
            <person name="Kushwaha B."/>
            <person name="Kumar R."/>
            <person name="Das P."/>
            <person name="Joshi C.G."/>
            <person name="Kumar D."/>
            <person name="Nagpure N.S."/>
            <person name="Pandey M."/>
            <person name="Agarwal S."/>
            <person name="Srivastava S."/>
            <person name="Singh M."/>
            <person name="Sahoo L."/>
            <person name="Jayasankar P."/>
            <person name="Meher P.K."/>
            <person name="Koringa P.G."/>
            <person name="Iquebal M.A."/>
            <person name="Das S.P."/>
            <person name="Bit A."/>
            <person name="Patnaik S."/>
            <person name="Patel N."/>
            <person name="Shah T.M."/>
            <person name="Hinsu A."/>
            <person name="Jena J.K."/>
        </authorList>
    </citation>
    <scope>NUCLEOTIDE SEQUENCE</scope>
    <source>
        <strain evidence="6">CIFAMagur01</strain>
        <tissue evidence="6">Testis</tissue>
    </source>
</reference>